<dbReference type="STRING" id="3469.A0A4Y7JXM4"/>
<dbReference type="InterPro" id="IPR044810">
    <property type="entry name" value="WRKY_plant"/>
</dbReference>
<evidence type="ECO:0000256" key="5">
    <source>
        <dbReference type="ARBA" id="ARBA00023242"/>
    </source>
</evidence>
<organism evidence="7 8">
    <name type="scientific">Papaver somniferum</name>
    <name type="common">Opium poppy</name>
    <dbReference type="NCBI Taxonomy" id="3469"/>
    <lineage>
        <taxon>Eukaryota</taxon>
        <taxon>Viridiplantae</taxon>
        <taxon>Streptophyta</taxon>
        <taxon>Embryophyta</taxon>
        <taxon>Tracheophyta</taxon>
        <taxon>Spermatophyta</taxon>
        <taxon>Magnoliopsida</taxon>
        <taxon>Ranunculales</taxon>
        <taxon>Papaveraceae</taxon>
        <taxon>Papaveroideae</taxon>
        <taxon>Papaver</taxon>
    </lineage>
</organism>
<evidence type="ECO:0000256" key="2">
    <source>
        <dbReference type="ARBA" id="ARBA00023015"/>
    </source>
</evidence>
<dbReference type="InterPro" id="IPR036576">
    <property type="entry name" value="WRKY_dom_sf"/>
</dbReference>
<keyword evidence="2" id="KW-0805">Transcription regulation</keyword>
<dbReference type="PANTHER" id="PTHR31221:SF283">
    <property type="entry name" value="WRKY DOMAIN-CONTAINING PROTEIN"/>
    <property type="match status" value="1"/>
</dbReference>
<evidence type="ECO:0000313" key="8">
    <source>
        <dbReference type="Proteomes" id="UP000316621"/>
    </source>
</evidence>
<dbReference type="EMBL" id="CM010720">
    <property type="protein sequence ID" value="RZC64790.1"/>
    <property type="molecule type" value="Genomic_DNA"/>
</dbReference>
<dbReference type="Gene3D" id="2.20.25.80">
    <property type="entry name" value="WRKY domain"/>
    <property type="match status" value="1"/>
</dbReference>
<dbReference type="PROSITE" id="PS50811">
    <property type="entry name" value="WRKY"/>
    <property type="match status" value="1"/>
</dbReference>
<proteinExistence type="predicted"/>
<reference evidence="7 8" key="1">
    <citation type="journal article" date="2018" name="Science">
        <title>The opium poppy genome and morphinan production.</title>
        <authorList>
            <person name="Guo L."/>
            <person name="Winzer T."/>
            <person name="Yang X."/>
            <person name="Li Y."/>
            <person name="Ning Z."/>
            <person name="He Z."/>
            <person name="Teodor R."/>
            <person name="Lu Y."/>
            <person name="Bowser T.A."/>
            <person name="Graham I.A."/>
            <person name="Ye K."/>
        </authorList>
    </citation>
    <scope>NUCLEOTIDE SEQUENCE [LARGE SCALE GENOMIC DNA]</scope>
    <source>
        <strain evidence="8">cv. HN1</strain>
        <tissue evidence="7">Leaves</tissue>
    </source>
</reference>
<dbReference type="Proteomes" id="UP000316621">
    <property type="component" value="Chromosome 6"/>
</dbReference>
<comment type="subcellular location">
    <subcellularLocation>
        <location evidence="1">Nucleus</location>
    </subcellularLocation>
</comment>
<dbReference type="SMART" id="SM00774">
    <property type="entry name" value="WRKY"/>
    <property type="match status" value="1"/>
</dbReference>
<keyword evidence="8" id="KW-1185">Reference proteome</keyword>
<keyword evidence="4" id="KW-0804">Transcription</keyword>
<dbReference type="GO" id="GO:0043565">
    <property type="term" value="F:sequence-specific DNA binding"/>
    <property type="evidence" value="ECO:0007669"/>
    <property type="project" value="InterPro"/>
</dbReference>
<evidence type="ECO:0000256" key="3">
    <source>
        <dbReference type="ARBA" id="ARBA00023125"/>
    </source>
</evidence>
<feature type="domain" description="WRKY" evidence="6">
    <location>
        <begin position="139"/>
        <end position="204"/>
    </location>
</feature>
<name>A0A4Y7JXM4_PAPSO</name>
<dbReference type="GO" id="GO:0005634">
    <property type="term" value="C:nucleus"/>
    <property type="evidence" value="ECO:0007669"/>
    <property type="project" value="UniProtKB-SubCell"/>
</dbReference>
<dbReference type="PANTHER" id="PTHR31221">
    <property type="entry name" value="WRKY TRANSCRIPTION FACTOR PROTEIN 1-RELATED"/>
    <property type="match status" value="1"/>
</dbReference>
<dbReference type="AlphaFoldDB" id="A0A4Y7JXM4"/>
<evidence type="ECO:0000256" key="4">
    <source>
        <dbReference type="ARBA" id="ARBA00023163"/>
    </source>
</evidence>
<dbReference type="Pfam" id="PF03106">
    <property type="entry name" value="WRKY"/>
    <property type="match status" value="1"/>
</dbReference>
<dbReference type="Gramene" id="RZC64790">
    <property type="protein sequence ID" value="RZC64790"/>
    <property type="gene ID" value="C5167_008482"/>
</dbReference>
<keyword evidence="3" id="KW-0238">DNA-binding</keyword>
<evidence type="ECO:0000256" key="1">
    <source>
        <dbReference type="ARBA" id="ARBA00004123"/>
    </source>
</evidence>
<dbReference type="SUPFAM" id="SSF118290">
    <property type="entry name" value="WRKY DNA-binding domain"/>
    <property type="match status" value="1"/>
</dbReference>
<dbReference type="OMA" id="HENISSH"/>
<protein>
    <recommendedName>
        <fullName evidence="6">WRKY domain-containing protein</fullName>
    </recommendedName>
</protein>
<evidence type="ECO:0000313" key="7">
    <source>
        <dbReference type="EMBL" id="RZC64790.1"/>
    </source>
</evidence>
<evidence type="ECO:0000259" key="6">
    <source>
        <dbReference type="PROSITE" id="PS50811"/>
    </source>
</evidence>
<accession>A0A4Y7JXM4</accession>
<keyword evidence="5" id="KW-0539">Nucleus</keyword>
<gene>
    <name evidence="7" type="ORF">C5167_008482</name>
</gene>
<dbReference type="InterPro" id="IPR003657">
    <property type="entry name" value="WRKY_dom"/>
</dbReference>
<dbReference type="GO" id="GO:0003700">
    <property type="term" value="F:DNA-binding transcription factor activity"/>
    <property type="evidence" value="ECO:0007669"/>
    <property type="project" value="InterPro"/>
</dbReference>
<dbReference type="FunFam" id="2.20.25.80:FF:000003">
    <property type="entry name" value="WRKY transcription factor 57"/>
    <property type="match status" value="1"/>
</dbReference>
<sequence length="236" mass="26649">MSIDQFSFPQRDNFFVNHEENHSKVHGTNPNYTAYLMNNNLDLSDFEVSDYLLLEHGLQDESTSTLTGSNSLPSPILPSLVDDPVVSNGITPTSSNMQVLTIIRLISFKTKFSNLRKCKGAAKKNKADGRHRIAFRTKSEVEILDDGFKWRKYGKKAVKDSPNPRNYYRCSSVGCTVKKRVERDGEDSSYVITTYENVHNHESPSVVYYNEIPLMVPNGWTLHQQSSNASSSSSFP</sequence>